<name>A0ABN1TUB3_9ACTN</name>
<evidence type="ECO:0000313" key="2">
    <source>
        <dbReference type="EMBL" id="GAA1103270.1"/>
    </source>
</evidence>
<accession>A0ABN1TUB3</accession>
<keyword evidence="3" id="KW-1185">Reference proteome</keyword>
<dbReference type="InterPro" id="IPR019595">
    <property type="entry name" value="DUF2470"/>
</dbReference>
<protein>
    <recommendedName>
        <fullName evidence="1">DUF2470 domain-containing protein</fullName>
    </recommendedName>
</protein>
<dbReference type="Proteomes" id="UP001501581">
    <property type="component" value="Unassembled WGS sequence"/>
</dbReference>
<feature type="domain" description="DUF2470" evidence="1">
    <location>
        <begin position="10"/>
        <end position="81"/>
    </location>
</feature>
<proteinExistence type="predicted"/>
<dbReference type="InterPro" id="IPR037119">
    <property type="entry name" value="Haem_oxidase_HugZ-like_sf"/>
</dbReference>
<evidence type="ECO:0000259" key="1">
    <source>
        <dbReference type="Pfam" id="PF10615"/>
    </source>
</evidence>
<gene>
    <name evidence="2" type="ORF">GCM10009668_22560</name>
</gene>
<sequence length="98" mass="10628">MTFAPAVVEAVLAHMNDDHTDDNLLIAHAFGVPEATAATMTGLDGEAGVWQVTAPDGEQELRVVWPGGPITERAEIRREVVVLYDQACARLGREPRPH</sequence>
<evidence type="ECO:0000313" key="3">
    <source>
        <dbReference type="Proteomes" id="UP001501581"/>
    </source>
</evidence>
<comment type="caution">
    <text evidence="2">The sequence shown here is derived from an EMBL/GenBank/DDBJ whole genome shotgun (WGS) entry which is preliminary data.</text>
</comment>
<reference evidence="2 3" key="1">
    <citation type="journal article" date="2019" name="Int. J. Syst. Evol. Microbiol.">
        <title>The Global Catalogue of Microorganisms (GCM) 10K type strain sequencing project: providing services to taxonomists for standard genome sequencing and annotation.</title>
        <authorList>
            <consortium name="The Broad Institute Genomics Platform"/>
            <consortium name="The Broad Institute Genome Sequencing Center for Infectious Disease"/>
            <person name="Wu L."/>
            <person name="Ma J."/>
        </authorList>
    </citation>
    <scope>NUCLEOTIDE SEQUENCE [LARGE SCALE GENOMIC DNA]</scope>
    <source>
        <strain evidence="2 3">JCM 13008</strain>
    </source>
</reference>
<dbReference type="Pfam" id="PF10615">
    <property type="entry name" value="DUF2470"/>
    <property type="match status" value="1"/>
</dbReference>
<dbReference type="RefSeq" id="WP_343994409.1">
    <property type="nucleotide sequence ID" value="NZ_BAAALG010000009.1"/>
</dbReference>
<organism evidence="2 3">
    <name type="scientific">Nocardioides dubius</name>
    <dbReference type="NCBI Taxonomy" id="317019"/>
    <lineage>
        <taxon>Bacteria</taxon>
        <taxon>Bacillati</taxon>
        <taxon>Actinomycetota</taxon>
        <taxon>Actinomycetes</taxon>
        <taxon>Propionibacteriales</taxon>
        <taxon>Nocardioidaceae</taxon>
        <taxon>Nocardioides</taxon>
    </lineage>
</organism>
<dbReference type="Gene3D" id="3.20.180.10">
    <property type="entry name" value="PNP-oxidase-like"/>
    <property type="match status" value="1"/>
</dbReference>
<dbReference type="EMBL" id="BAAALG010000009">
    <property type="protein sequence ID" value="GAA1103270.1"/>
    <property type="molecule type" value="Genomic_DNA"/>
</dbReference>